<gene>
    <name evidence="2" type="ORF">UJA718_LOCUS35482</name>
</gene>
<evidence type="ECO:0000256" key="1">
    <source>
        <dbReference type="SAM" id="Phobius"/>
    </source>
</evidence>
<keyword evidence="3" id="KW-1185">Reference proteome</keyword>
<feature type="transmembrane region" description="Helical" evidence="1">
    <location>
        <begin position="42"/>
        <end position="65"/>
    </location>
</feature>
<protein>
    <submittedName>
        <fullName evidence="2">Uncharacterized protein</fullName>
    </submittedName>
</protein>
<feature type="non-terminal residue" evidence="2">
    <location>
        <position position="1"/>
    </location>
</feature>
<evidence type="ECO:0000313" key="2">
    <source>
        <dbReference type="EMBL" id="CAF4685647.1"/>
    </source>
</evidence>
<organism evidence="2 3">
    <name type="scientific">Rotaria socialis</name>
    <dbReference type="NCBI Taxonomy" id="392032"/>
    <lineage>
        <taxon>Eukaryota</taxon>
        <taxon>Metazoa</taxon>
        <taxon>Spiralia</taxon>
        <taxon>Gnathifera</taxon>
        <taxon>Rotifera</taxon>
        <taxon>Eurotatoria</taxon>
        <taxon>Bdelloidea</taxon>
        <taxon>Philodinida</taxon>
        <taxon>Philodinidae</taxon>
        <taxon>Rotaria</taxon>
    </lineage>
</organism>
<accession>A0A821HRP7</accession>
<keyword evidence="1" id="KW-1133">Transmembrane helix</keyword>
<name>A0A821HRP7_9BILA</name>
<dbReference type="AlphaFoldDB" id="A0A821HRP7"/>
<proteinExistence type="predicted"/>
<keyword evidence="1" id="KW-0472">Membrane</keyword>
<keyword evidence="1" id="KW-0812">Transmembrane</keyword>
<dbReference type="Proteomes" id="UP000663873">
    <property type="component" value="Unassembled WGS sequence"/>
</dbReference>
<comment type="caution">
    <text evidence="2">The sequence shown here is derived from an EMBL/GenBank/DDBJ whole genome shotgun (WGS) entry which is preliminary data.</text>
</comment>
<sequence length="233" mass="23634">VQQKEQVILGEVDLDENPLADVEEEREELMLRCHRRNTGYSIFARISLEAMMLTLTYLLVFGPAFGLAQTACTAQNAKGTCIATSSCSGTSVAGLCPGAANIQCCIPKGTACTANGKSGSCIATSSCAGTSVAGLCPGAANIQCCVAAGGTSGSSSGLCGSYVGAAVSSIKGNNNVMYSVVKIRQEHLTNPGIYSSAPTAADNTMTTSTACAFDKMASVAEHGGVTITVTSAF</sequence>
<evidence type="ECO:0000313" key="3">
    <source>
        <dbReference type="Proteomes" id="UP000663873"/>
    </source>
</evidence>
<dbReference type="EMBL" id="CAJOBP010033196">
    <property type="protein sequence ID" value="CAF4685647.1"/>
    <property type="molecule type" value="Genomic_DNA"/>
</dbReference>
<reference evidence="2" key="1">
    <citation type="submission" date="2021-02" db="EMBL/GenBank/DDBJ databases">
        <authorList>
            <person name="Nowell W R."/>
        </authorList>
    </citation>
    <scope>NUCLEOTIDE SEQUENCE</scope>
</reference>